<keyword evidence="3" id="KW-1185">Reference proteome</keyword>
<organism evidence="2 3">
    <name type="scientific">Paenibacillus macquariensis</name>
    <dbReference type="NCBI Taxonomy" id="948756"/>
    <lineage>
        <taxon>Bacteria</taxon>
        <taxon>Bacillati</taxon>
        <taxon>Bacillota</taxon>
        <taxon>Bacilli</taxon>
        <taxon>Bacillales</taxon>
        <taxon>Paenibacillaceae</taxon>
        <taxon>Paenibacillus</taxon>
    </lineage>
</organism>
<accession>A0ABY1K6P2</accession>
<dbReference type="Gene3D" id="1.20.58.300">
    <property type="entry name" value="FlgN-like"/>
    <property type="match status" value="1"/>
</dbReference>
<dbReference type="EMBL" id="FTNK01000011">
    <property type="protein sequence ID" value="SIR34163.1"/>
    <property type="molecule type" value="Genomic_DNA"/>
</dbReference>
<comment type="caution">
    <text evidence="2">The sequence shown here is derived from an EMBL/GenBank/DDBJ whole genome shotgun (WGS) entry which is preliminary data.</text>
</comment>
<evidence type="ECO:0000256" key="1">
    <source>
        <dbReference type="ARBA" id="ARBA00022795"/>
    </source>
</evidence>
<evidence type="ECO:0000313" key="3">
    <source>
        <dbReference type="Proteomes" id="UP000186666"/>
    </source>
</evidence>
<dbReference type="Proteomes" id="UP000186666">
    <property type="component" value="Unassembled WGS sequence"/>
</dbReference>
<evidence type="ECO:0000313" key="2">
    <source>
        <dbReference type="EMBL" id="SIR34163.1"/>
    </source>
</evidence>
<protein>
    <submittedName>
        <fullName evidence="2">FlgN protein</fullName>
    </submittedName>
</protein>
<dbReference type="InterPro" id="IPR036679">
    <property type="entry name" value="FlgN-like_sf"/>
</dbReference>
<dbReference type="SUPFAM" id="SSF140566">
    <property type="entry name" value="FlgN-like"/>
    <property type="match status" value="1"/>
</dbReference>
<dbReference type="Pfam" id="PF05130">
    <property type="entry name" value="FlgN"/>
    <property type="match status" value="1"/>
</dbReference>
<dbReference type="InterPro" id="IPR007809">
    <property type="entry name" value="FlgN-like"/>
</dbReference>
<proteinExistence type="predicted"/>
<gene>
    <name evidence="2" type="ORF">SAMN05421578_11185</name>
</gene>
<sequence>MALEKLINVLERLNVEHQNLIETGQLKKNSIIANEMDQIISFVNTESKIVKKIEELEVERLRFVNLFLKEKGIKSNLNLNLIEVSRLVFVMEDKLRLQTAHIQLNETLNKLKVLNDITQQLIQQALSYIDFSIDVLKIYPEQEAFYQHPSDKTHGINRPGVFDTRA</sequence>
<keyword evidence="1" id="KW-1005">Bacterial flagellum biogenesis</keyword>
<dbReference type="RefSeq" id="WP_068584129.1">
    <property type="nucleotide sequence ID" value="NZ_FTNK01000011.1"/>
</dbReference>
<reference evidence="2 3" key="1">
    <citation type="submission" date="2017-01" db="EMBL/GenBank/DDBJ databases">
        <authorList>
            <person name="Varghese N."/>
            <person name="Submissions S."/>
        </authorList>
    </citation>
    <scope>NUCLEOTIDE SEQUENCE [LARGE SCALE GENOMIC DNA]</scope>
    <source>
        <strain evidence="2 3">ATCC 23464</strain>
    </source>
</reference>
<name>A0ABY1K6P2_9BACL</name>